<evidence type="ECO:0000256" key="1">
    <source>
        <dbReference type="ARBA" id="ARBA00001709"/>
    </source>
</evidence>
<dbReference type="EC" id="3.1.2.4" evidence="2"/>
<dbReference type="InterPro" id="IPR029045">
    <property type="entry name" value="ClpP/crotonase-like_dom_sf"/>
</dbReference>
<dbReference type="Gene3D" id="3.90.226.10">
    <property type="entry name" value="2-enoyl-CoA Hydratase, Chain A, domain 1"/>
    <property type="match status" value="1"/>
</dbReference>
<dbReference type="GO" id="GO:0003860">
    <property type="term" value="F:3-hydroxyisobutyryl-CoA hydrolase activity"/>
    <property type="evidence" value="ECO:0007669"/>
    <property type="project" value="UniProtKB-EC"/>
</dbReference>
<evidence type="ECO:0000313" key="5">
    <source>
        <dbReference type="EMBL" id="OFI35104.1"/>
    </source>
</evidence>
<name>A0A1E8FGR3_9ALTE</name>
<dbReference type="NCBIfam" id="NF004127">
    <property type="entry name" value="PRK05617.1"/>
    <property type="match status" value="1"/>
</dbReference>
<evidence type="ECO:0000256" key="3">
    <source>
        <dbReference type="ARBA" id="ARBA00022801"/>
    </source>
</evidence>
<organism evidence="5 6">
    <name type="scientific">Alteromonas lipolytica</name>
    <dbReference type="NCBI Taxonomy" id="1856405"/>
    <lineage>
        <taxon>Bacteria</taxon>
        <taxon>Pseudomonadati</taxon>
        <taxon>Pseudomonadota</taxon>
        <taxon>Gammaproteobacteria</taxon>
        <taxon>Alteromonadales</taxon>
        <taxon>Alteromonadaceae</taxon>
        <taxon>Alteromonas/Salinimonas group</taxon>
        <taxon>Alteromonas</taxon>
    </lineage>
</organism>
<comment type="caution">
    <text evidence="5">The sequence shown here is derived from an EMBL/GenBank/DDBJ whole genome shotgun (WGS) entry which is preliminary data.</text>
</comment>
<feature type="domain" description="Enoyl-CoA hydratase/isomerase" evidence="4">
    <location>
        <begin position="18"/>
        <end position="357"/>
    </location>
</feature>
<sequence>MTEKLRINLIPTQCGRFVGHVELNKPKALNALDLDMARAMQAQLDSWRNDESVLLVLISGTGEKAFCAGGDIVSMYQSMQTNKQEIPDFISEFFTREYRLDYTIHSYPKPVIAWGEGIVMGGGIGLLAGASHRIFTPATRLAMPEITIGLYPDVGASYFLPRAPGHTGLFLGLTGASVNASDGLFVGLGDYVAASGALPNLIKALGARSWRDSDIASQLSELCQAMSVAEDELPPMVLAAHQSTIDESLGPCNSAPEAVKAILSMPSADDEWLAKVQHSLRQGSPITMHLVWEQIQRGRHLSLAECFKMELIMSCRCAESGEFAEGVRALLIDKDKTPHWQFSRVEEVPEAVVKRHFASPWETHPLTLTGEE</sequence>
<dbReference type="Pfam" id="PF16113">
    <property type="entry name" value="ECH_2"/>
    <property type="match status" value="1"/>
</dbReference>
<dbReference type="STRING" id="1856405.BFC17_16285"/>
<gene>
    <name evidence="5" type="ORF">BFC17_16285</name>
</gene>
<evidence type="ECO:0000313" key="6">
    <source>
        <dbReference type="Proteomes" id="UP000176037"/>
    </source>
</evidence>
<comment type="catalytic activity">
    <reaction evidence="1">
        <text>3-hydroxy-2-methylpropanoyl-CoA + H2O = 3-hydroxy-2-methylpropanoate + CoA + H(+)</text>
        <dbReference type="Rhea" id="RHEA:20888"/>
        <dbReference type="ChEBI" id="CHEBI:11805"/>
        <dbReference type="ChEBI" id="CHEBI:15377"/>
        <dbReference type="ChEBI" id="CHEBI:15378"/>
        <dbReference type="ChEBI" id="CHEBI:57287"/>
        <dbReference type="ChEBI" id="CHEBI:57340"/>
        <dbReference type="EC" id="3.1.2.4"/>
    </reaction>
</comment>
<dbReference type="PANTHER" id="PTHR43176:SF3">
    <property type="entry name" value="3-HYDROXYISOBUTYRYL-COA HYDROLASE, MITOCHONDRIAL"/>
    <property type="match status" value="1"/>
</dbReference>
<dbReference type="SUPFAM" id="SSF52096">
    <property type="entry name" value="ClpP/crotonase"/>
    <property type="match status" value="1"/>
</dbReference>
<dbReference type="PANTHER" id="PTHR43176">
    <property type="entry name" value="3-HYDROXYISOBUTYRYL-COA HYDROLASE-RELATED"/>
    <property type="match status" value="1"/>
</dbReference>
<dbReference type="Proteomes" id="UP000176037">
    <property type="component" value="Unassembled WGS sequence"/>
</dbReference>
<evidence type="ECO:0000259" key="4">
    <source>
        <dbReference type="Pfam" id="PF16113"/>
    </source>
</evidence>
<dbReference type="RefSeq" id="WP_070176022.1">
    <property type="nucleotide sequence ID" value="NZ_BMJR01000001.1"/>
</dbReference>
<dbReference type="InterPro" id="IPR032259">
    <property type="entry name" value="HIBYL-CoA-H"/>
</dbReference>
<reference evidence="5 6" key="1">
    <citation type="submission" date="2016-09" db="EMBL/GenBank/DDBJ databases">
        <title>Alteromonas lipolytica, a new species isolated from sea water.</title>
        <authorList>
            <person name="Wu Y.-H."/>
            <person name="Cheng H."/>
            <person name="Xu X.-W."/>
        </authorList>
    </citation>
    <scope>NUCLEOTIDE SEQUENCE [LARGE SCALE GENOMIC DNA]</scope>
    <source>
        <strain evidence="5 6">JW12</strain>
    </source>
</reference>
<protein>
    <recommendedName>
        <fullName evidence="2">3-hydroxyisobutyryl-CoA hydrolase</fullName>
        <ecNumber evidence="2">3.1.2.4</ecNumber>
    </recommendedName>
</protein>
<accession>A0A1E8FGR3</accession>
<dbReference type="GO" id="GO:0005829">
    <property type="term" value="C:cytosol"/>
    <property type="evidence" value="ECO:0007669"/>
    <property type="project" value="TreeGrafter"/>
</dbReference>
<dbReference type="GO" id="GO:0006574">
    <property type="term" value="P:L-valine catabolic process"/>
    <property type="evidence" value="ECO:0007669"/>
    <property type="project" value="TreeGrafter"/>
</dbReference>
<dbReference type="AlphaFoldDB" id="A0A1E8FGR3"/>
<proteinExistence type="predicted"/>
<dbReference type="InterPro" id="IPR045004">
    <property type="entry name" value="ECH_dom"/>
</dbReference>
<keyword evidence="3" id="KW-0378">Hydrolase</keyword>
<dbReference type="EMBL" id="MJIC01000010">
    <property type="protein sequence ID" value="OFI35104.1"/>
    <property type="molecule type" value="Genomic_DNA"/>
</dbReference>
<evidence type="ECO:0000256" key="2">
    <source>
        <dbReference type="ARBA" id="ARBA00011915"/>
    </source>
</evidence>
<dbReference type="CDD" id="cd06558">
    <property type="entry name" value="crotonase-like"/>
    <property type="match status" value="1"/>
</dbReference>
<dbReference type="OrthoDB" id="9790967at2"/>
<keyword evidence="6" id="KW-1185">Reference proteome</keyword>